<dbReference type="EMBL" id="JAGTJQ010000004">
    <property type="protein sequence ID" value="KAH7033377.1"/>
    <property type="molecule type" value="Genomic_DNA"/>
</dbReference>
<sequence length="412" mass="46198">MAQTESAFEATEQSHWAGVDETIEDPEEERVIFCALDSFSQYAKTAHLNSTHFRRQAFYALPQAHWQMLAAPPFNYLDTLNRVDDAIESNAALARTIVKHGLISFGMVQSGAEVSMPDEWAGIAKGQDVDKARSTLRQFYRDWSAEGATERDACYGPVFEALEAEKSRYPDRTPLSVLVPGAGLGRLLFDLCLRGYNGEGNEISYHQLLASSYILNHAHRAGEHEIFPWIHSFSNHKSRSNQFKSYKIPDIHPATALTQAQTPGTMQMCAADFLCLYSDDNHKELYDAVATVFFLDTAPNLIRYLQVIKHCLKPGGVLINVGPLLWHWENQVPGHHGYDGEGDYDEKNSLGIADPGSFELSEEEVIALVEQMGFVMEKRVSDIRAPYVQDPQSMLQTVYSASHWVARKAPQP</sequence>
<dbReference type="GeneID" id="70179369"/>
<evidence type="ECO:0000313" key="8">
    <source>
        <dbReference type="Proteomes" id="UP000756346"/>
    </source>
</evidence>
<evidence type="ECO:0000256" key="6">
    <source>
        <dbReference type="SAM" id="MobiDB-lite"/>
    </source>
</evidence>
<evidence type="ECO:0000256" key="4">
    <source>
        <dbReference type="ARBA" id="ARBA00022679"/>
    </source>
</evidence>
<protein>
    <recommendedName>
        <fullName evidence="2">carnosine N-methyltransferase</fullName>
        <ecNumber evidence="2">2.1.1.22</ecNumber>
    </recommendedName>
</protein>
<dbReference type="InterPro" id="IPR029063">
    <property type="entry name" value="SAM-dependent_MTases_sf"/>
</dbReference>
<reference evidence="7" key="1">
    <citation type="journal article" date="2021" name="Nat. Commun.">
        <title>Genetic determinants of endophytism in the Arabidopsis root mycobiome.</title>
        <authorList>
            <person name="Mesny F."/>
            <person name="Miyauchi S."/>
            <person name="Thiergart T."/>
            <person name="Pickel B."/>
            <person name="Atanasova L."/>
            <person name="Karlsson M."/>
            <person name="Huettel B."/>
            <person name="Barry K.W."/>
            <person name="Haridas S."/>
            <person name="Chen C."/>
            <person name="Bauer D."/>
            <person name="Andreopoulos W."/>
            <person name="Pangilinan J."/>
            <person name="LaButti K."/>
            <person name="Riley R."/>
            <person name="Lipzen A."/>
            <person name="Clum A."/>
            <person name="Drula E."/>
            <person name="Henrissat B."/>
            <person name="Kohler A."/>
            <person name="Grigoriev I.V."/>
            <person name="Martin F.M."/>
            <person name="Hacquard S."/>
        </authorList>
    </citation>
    <scope>NUCLEOTIDE SEQUENCE</scope>
    <source>
        <strain evidence="7">MPI-CAGE-CH-0230</strain>
    </source>
</reference>
<dbReference type="PANTHER" id="PTHR12303:SF6">
    <property type="entry name" value="CARNOSINE N-METHYLTRANSFERASE"/>
    <property type="match status" value="1"/>
</dbReference>
<keyword evidence="5" id="KW-0949">S-adenosyl-L-methionine</keyword>
<evidence type="ECO:0000256" key="1">
    <source>
        <dbReference type="ARBA" id="ARBA00010086"/>
    </source>
</evidence>
<dbReference type="OrthoDB" id="978at2759"/>
<dbReference type="Gene3D" id="3.40.50.150">
    <property type="entry name" value="Vaccinia Virus protein VP39"/>
    <property type="match status" value="1"/>
</dbReference>
<dbReference type="AlphaFoldDB" id="A0A9P8Y945"/>
<comment type="caution">
    <text evidence="7">The sequence shown here is derived from an EMBL/GenBank/DDBJ whole genome shotgun (WGS) entry which is preliminary data.</text>
</comment>
<feature type="region of interest" description="Disordered" evidence="6">
    <location>
        <begin position="1"/>
        <end position="21"/>
    </location>
</feature>
<feature type="compositionally biased region" description="Polar residues" evidence="6">
    <location>
        <begin position="1"/>
        <end position="14"/>
    </location>
</feature>
<keyword evidence="3" id="KW-0489">Methyltransferase</keyword>
<organism evidence="7 8">
    <name type="scientific">Microdochium trichocladiopsis</name>
    <dbReference type="NCBI Taxonomy" id="1682393"/>
    <lineage>
        <taxon>Eukaryota</taxon>
        <taxon>Fungi</taxon>
        <taxon>Dikarya</taxon>
        <taxon>Ascomycota</taxon>
        <taxon>Pezizomycotina</taxon>
        <taxon>Sordariomycetes</taxon>
        <taxon>Xylariomycetidae</taxon>
        <taxon>Xylariales</taxon>
        <taxon>Microdochiaceae</taxon>
        <taxon>Microdochium</taxon>
    </lineage>
</organism>
<evidence type="ECO:0000313" key="7">
    <source>
        <dbReference type="EMBL" id="KAH7033377.1"/>
    </source>
</evidence>
<dbReference type="RefSeq" id="XP_046014209.1">
    <property type="nucleotide sequence ID" value="XM_046149823.1"/>
</dbReference>
<dbReference type="InterPro" id="IPR012901">
    <property type="entry name" value="CARME"/>
</dbReference>
<dbReference type="GO" id="GO:0030735">
    <property type="term" value="F:carnosine N-methyltransferase activity"/>
    <property type="evidence" value="ECO:0007669"/>
    <property type="project" value="UniProtKB-EC"/>
</dbReference>
<proteinExistence type="inferred from homology"/>
<dbReference type="EC" id="2.1.1.22" evidence="2"/>
<accession>A0A9P8Y945</accession>
<dbReference type="SUPFAM" id="SSF53335">
    <property type="entry name" value="S-adenosyl-L-methionine-dependent methyltransferases"/>
    <property type="match status" value="1"/>
</dbReference>
<dbReference type="Pfam" id="PF07942">
    <property type="entry name" value="CARME"/>
    <property type="match status" value="1"/>
</dbReference>
<keyword evidence="4" id="KW-0808">Transferase</keyword>
<evidence type="ECO:0000256" key="5">
    <source>
        <dbReference type="ARBA" id="ARBA00022691"/>
    </source>
</evidence>
<keyword evidence="8" id="KW-1185">Reference proteome</keyword>
<comment type="similarity">
    <text evidence="1">Belongs to the carnosine N-methyltransferase family.</text>
</comment>
<dbReference type="SMART" id="SM01296">
    <property type="entry name" value="N2227"/>
    <property type="match status" value="1"/>
</dbReference>
<name>A0A9P8Y945_9PEZI</name>
<evidence type="ECO:0000256" key="2">
    <source>
        <dbReference type="ARBA" id="ARBA00012003"/>
    </source>
</evidence>
<dbReference type="PANTHER" id="PTHR12303">
    <property type="entry name" value="CARNOSINE N-METHYLTRANSFERASE"/>
    <property type="match status" value="1"/>
</dbReference>
<evidence type="ECO:0000256" key="3">
    <source>
        <dbReference type="ARBA" id="ARBA00022603"/>
    </source>
</evidence>
<dbReference type="GO" id="GO:0032259">
    <property type="term" value="P:methylation"/>
    <property type="evidence" value="ECO:0007669"/>
    <property type="project" value="UniProtKB-KW"/>
</dbReference>
<dbReference type="Proteomes" id="UP000756346">
    <property type="component" value="Unassembled WGS sequence"/>
</dbReference>
<gene>
    <name evidence="7" type="ORF">B0I36DRAFT_241134</name>
</gene>